<dbReference type="EMBL" id="CP016428">
    <property type="protein sequence ID" value="ANW06151.1"/>
    <property type="molecule type" value="Genomic_DNA"/>
</dbReference>
<evidence type="ECO:0000256" key="2">
    <source>
        <dbReference type="ARBA" id="ARBA00023125"/>
    </source>
</evidence>
<sequence>MPKLKRAANADNRGATDFIESLDRGLRVLEIFGGSRQPMTLSDLAKAADLPRATARRILFTLERAGFVATDGKLFRLMPRVLVLASSYLASNHVVSVLQPALDRLSSGAQEIASMAILDGNDVVFVARASPTRIFSAGIDIGYRLPAFCTSVGRVLLSRLSDDELVAALDRMELAPLTPFTVTDKKLLLKTIVADRAQGYSLVDREAEPGFRSVSVPVRRYDSAIVAAINMGAHVDRVSAAEMIERFLPRLRETAASVKSMLV</sequence>
<dbReference type="Pfam" id="PF01614">
    <property type="entry name" value="IclR_C"/>
    <property type="match status" value="1"/>
</dbReference>
<evidence type="ECO:0000313" key="8">
    <source>
        <dbReference type="Proteomes" id="UP000092839"/>
    </source>
</evidence>
<dbReference type="InterPro" id="IPR036388">
    <property type="entry name" value="WH-like_DNA-bd_sf"/>
</dbReference>
<dbReference type="GO" id="GO:0045893">
    <property type="term" value="P:positive regulation of DNA-templated transcription"/>
    <property type="evidence" value="ECO:0007669"/>
    <property type="project" value="InterPro"/>
</dbReference>
<protein>
    <submittedName>
        <fullName evidence="7">IclR family transcriptional regulator</fullName>
    </submittedName>
</protein>
<dbReference type="FunFam" id="1.10.10.10:FF:000056">
    <property type="entry name" value="IclR family transcriptional regulator"/>
    <property type="match status" value="1"/>
</dbReference>
<dbReference type="PROSITE" id="PS50954">
    <property type="entry name" value="LEM"/>
    <property type="match status" value="1"/>
</dbReference>
<dbReference type="Pfam" id="PF09339">
    <property type="entry name" value="HTH_IclR"/>
    <property type="match status" value="1"/>
</dbReference>
<evidence type="ECO:0000259" key="6">
    <source>
        <dbReference type="PROSITE" id="PS51078"/>
    </source>
</evidence>
<accession>A0A1B1UTS7</accession>
<dbReference type="RefSeq" id="WP_065733260.1">
    <property type="nucleotide sequence ID" value="NZ_CP016428.1"/>
</dbReference>
<dbReference type="KEGG" id="bic:LMTR13_36385"/>
<evidence type="ECO:0000259" key="5">
    <source>
        <dbReference type="PROSITE" id="PS51077"/>
    </source>
</evidence>
<feature type="domain" description="LEM" evidence="4">
    <location>
        <begin position="154"/>
        <end position="199"/>
    </location>
</feature>
<dbReference type="GO" id="GO:0003677">
    <property type="term" value="F:DNA binding"/>
    <property type="evidence" value="ECO:0007669"/>
    <property type="project" value="UniProtKB-KW"/>
</dbReference>
<dbReference type="InterPro" id="IPR014757">
    <property type="entry name" value="Tscrpt_reg_IclR_C"/>
</dbReference>
<dbReference type="PANTHER" id="PTHR30136">
    <property type="entry name" value="HELIX-TURN-HELIX TRANSCRIPTIONAL REGULATOR, ICLR FAMILY"/>
    <property type="match status" value="1"/>
</dbReference>
<dbReference type="InterPro" id="IPR050707">
    <property type="entry name" value="HTH_MetabolicPath_Reg"/>
</dbReference>
<keyword evidence="3" id="KW-0804">Transcription</keyword>
<dbReference type="SMART" id="SM00346">
    <property type="entry name" value="HTH_ICLR"/>
    <property type="match status" value="1"/>
</dbReference>
<dbReference type="Proteomes" id="UP000092839">
    <property type="component" value="Chromosome"/>
</dbReference>
<dbReference type="PROSITE" id="PS51078">
    <property type="entry name" value="ICLR_ED"/>
    <property type="match status" value="1"/>
</dbReference>
<feature type="domain" description="HTH iclR-type" evidence="5">
    <location>
        <begin position="19"/>
        <end position="79"/>
    </location>
</feature>
<dbReference type="PANTHER" id="PTHR30136:SF34">
    <property type="entry name" value="TRANSCRIPTIONAL REGULATOR"/>
    <property type="match status" value="1"/>
</dbReference>
<dbReference type="InterPro" id="IPR005471">
    <property type="entry name" value="Tscrpt_reg_IclR_N"/>
</dbReference>
<dbReference type="Gene3D" id="1.10.10.10">
    <property type="entry name" value="Winged helix-like DNA-binding domain superfamily/Winged helix DNA-binding domain"/>
    <property type="match status" value="1"/>
</dbReference>
<dbReference type="OrthoDB" id="9807558at2"/>
<dbReference type="SUPFAM" id="SSF46785">
    <property type="entry name" value="Winged helix' DNA-binding domain"/>
    <property type="match status" value="1"/>
</dbReference>
<dbReference type="SUPFAM" id="SSF55781">
    <property type="entry name" value="GAF domain-like"/>
    <property type="match status" value="1"/>
</dbReference>
<dbReference type="GO" id="GO:0046278">
    <property type="term" value="P:3,4-dihydroxybenzoate metabolic process"/>
    <property type="evidence" value="ECO:0007669"/>
    <property type="project" value="InterPro"/>
</dbReference>
<keyword evidence="8" id="KW-1185">Reference proteome</keyword>
<dbReference type="InterPro" id="IPR029016">
    <property type="entry name" value="GAF-like_dom_sf"/>
</dbReference>
<dbReference type="GO" id="GO:0045892">
    <property type="term" value="P:negative regulation of DNA-templated transcription"/>
    <property type="evidence" value="ECO:0007669"/>
    <property type="project" value="TreeGrafter"/>
</dbReference>
<dbReference type="InterPro" id="IPR012794">
    <property type="entry name" value="PcaR_PcaU"/>
</dbReference>
<evidence type="ECO:0000313" key="7">
    <source>
        <dbReference type="EMBL" id="ANW06151.1"/>
    </source>
</evidence>
<dbReference type="Gene3D" id="3.30.450.40">
    <property type="match status" value="1"/>
</dbReference>
<dbReference type="InterPro" id="IPR003887">
    <property type="entry name" value="LEM_dom"/>
</dbReference>
<feature type="domain" description="IclR-ED" evidence="6">
    <location>
        <begin position="80"/>
        <end position="263"/>
    </location>
</feature>
<evidence type="ECO:0000256" key="1">
    <source>
        <dbReference type="ARBA" id="ARBA00023015"/>
    </source>
</evidence>
<evidence type="ECO:0000259" key="4">
    <source>
        <dbReference type="PROSITE" id="PS50954"/>
    </source>
</evidence>
<dbReference type="PROSITE" id="PS51077">
    <property type="entry name" value="HTH_ICLR"/>
    <property type="match status" value="1"/>
</dbReference>
<dbReference type="NCBIfam" id="TIGR02431">
    <property type="entry name" value="pcaR_pcaU"/>
    <property type="match status" value="1"/>
</dbReference>
<keyword evidence="1" id="KW-0805">Transcription regulation</keyword>
<reference evidence="7 8" key="1">
    <citation type="submission" date="2016-07" db="EMBL/GenBank/DDBJ databases">
        <title>Complete genome sequence of Bradyrhizobium icense LMTR 13T, a potential inoculant strain isolated from lima bean (Phaseolus lunatus) in Peru.</title>
        <authorList>
            <person name="Ormeno-Orrillo E."/>
            <person name="Duran D."/>
            <person name="Rogel M.A."/>
            <person name="Rey L."/>
            <person name="Imperial J."/>
            <person name="Ruiz-Argueso T."/>
            <person name="Martinez-Romero E."/>
        </authorList>
    </citation>
    <scope>NUCLEOTIDE SEQUENCE [LARGE SCALE GENOMIC DNA]</scope>
    <source>
        <strain evidence="7 8">LMTR 13</strain>
    </source>
</reference>
<gene>
    <name evidence="7" type="ORF">LMTR13_36385</name>
</gene>
<keyword evidence="2" id="KW-0238">DNA-binding</keyword>
<dbReference type="GO" id="GO:0003700">
    <property type="term" value="F:DNA-binding transcription factor activity"/>
    <property type="evidence" value="ECO:0007669"/>
    <property type="project" value="TreeGrafter"/>
</dbReference>
<dbReference type="AlphaFoldDB" id="A0A1B1UTS7"/>
<name>A0A1B1UTS7_9BRAD</name>
<evidence type="ECO:0000256" key="3">
    <source>
        <dbReference type="ARBA" id="ARBA00023163"/>
    </source>
</evidence>
<dbReference type="InterPro" id="IPR036390">
    <property type="entry name" value="WH_DNA-bd_sf"/>
</dbReference>
<dbReference type="STRING" id="1274631.LMTR13_36385"/>
<organism evidence="7 8">
    <name type="scientific">Bradyrhizobium icense</name>
    <dbReference type="NCBI Taxonomy" id="1274631"/>
    <lineage>
        <taxon>Bacteria</taxon>
        <taxon>Pseudomonadati</taxon>
        <taxon>Pseudomonadota</taxon>
        <taxon>Alphaproteobacteria</taxon>
        <taxon>Hyphomicrobiales</taxon>
        <taxon>Nitrobacteraceae</taxon>
        <taxon>Bradyrhizobium</taxon>
    </lineage>
</organism>
<proteinExistence type="predicted"/>